<dbReference type="SUPFAM" id="SSF51197">
    <property type="entry name" value="Clavaminate synthase-like"/>
    <property type="match status" value="1"/>
</dbReference>
<evidence type="ECO:0000313" key="4">
    <source>
        <dbReference type="EMBL" id="KAL0380968.1"/>
    </source>
</evidence>
<dbReference type="InterPro" id="IPR044861">
    <property type="entry name" value="IPNS-like_FE2OG_OXY"/>
</dbReference>
<sequence length="352" mass="39119">MITRNIKQLRKQRTKTPHSVGKAKQESPTSRSISWKELLHLQTATSPGNGGRRRQESNSGDRYAGFSGRVREADKGVRRVGMFQDREFPGGSPRIADAGNEGGDGVAAGAADGDQDEKSECDRREWVYGAFPDKPLYEALGLYDMASTQTVDDFCSNLEATTHQRATILKYAKAVRELMMEIGHKIVEGVGVHDVSLEDWVCQFRINKYKFSPETVSSSGLQLHTDASFLTVLQDDEIGGLEVMKTSGEFVALHPCPGTLVVNLGDIAAMWSNGRFLNMKHRVVCKEAGIRISIASFLLGPREAAVETPPELVDVEHPRLFVPFTYLDYRNLRIPNQLHTGEALHRLRLHSL</sequence>
<reference evidence="4" key="2">
    <citation type="journal article" date="2024" name="Plant">
        <title>Genomic evolution and insights into agronomic trait innovations of Sesamum species.</title>
        <authorList>
            <person name="Miao H."/>
            <person name="Wang L."/>
            <person name="Qu L."/>
            <person name="Liu H."/>
            <person name="Sun Y."/>
            <person name="Le M."/>
            <person name="Wang Q."/>
            <person name="Wei S."/>
            <person name="Zheng Y."/>
            <person name="Lin W."/>
            <person name="Duan Y."/>
            <person name="Cao H."/>
            <person name="Xiong S."/>
            <person name="Wang X."/>
            <person name="Wei L."/>
            <person name="Li C."/>
            <person name="Ma Q."/>
            <person name="Ju M."/>
            <person name="Zhao R."/>
            <person name="Li G."/>
            <person name="Mu C."/>
            <person name="Tian Q."/>
            <person name="Mei H."/>
            <person name="Zhang T."/>
            <person name="Gao T."/>
            <person name="Zhang H."/>
        </authorList>
    </citation>
    <scope>NUCLEOTIDE SEQUENCE</scope>
    <source>
        <strain evidence="4">G01</strain>
    </source>
</reference>
<dbReference type="PANTHER" id="PTHR47990">
    <property type="entry name" value="2-OXOGLUTARATE (2OG) AND FE(II)-DEPENDENT OXYGENASE SUPERFAMILY PROTEIN-RELATED"/>
    <property type="match status" value="1"/>
</dbReference>
<keyword evidence="4" id="KW-0223">Dioxygenase</keyword>
<keyword evidence="1" id="KW-0408">Iron</keyword>
<dbReference type="EMBL" id="JACGWK010000001">
    <property type="protein sequence ID" value="KAL0380968.1"/>
    <property type="molecule type" value="Genomic_DNA"/>
</dbReference>
<keyword evidence="1" id="KW-0479">Metal-binding</keyword>
<keyword evidence="1" id="KW-0560">Oxidoreductase</keyword>
<dbReference type="InterPro" id="IPR027443">
    <property type="entry name" value="IPNS-like_sf"/>
</dbReference>
<dbReference type="Pfam" id="PF03171">
    <property type="entry name" value="2OG-FeII_Oxy"/>
    <property type="match status" value="1"/>
</dbReference>
<comment type="similarity">
    <text evidence="1">Belongs to the iron/ascorbate-dependent oxidoreductase family.</text>
</comment>
<dbReference type="GO" id="GO:0051213">
    <property type="term" value="F:dioxygenase activity"/>
    <property type="evidence" value="ECO:0007669"/>
    <property type="project" value="UniProtKB-KW"/>
</dbReference>
<dbReference type="InterPro" id="IPR005123">
    <property type="entry name" value="Oxoglu/Fe-dep_dioxygenase_dom"/>
</dbReference>
<feature type="region of interest" description="Disordered" evidence="2">
    <location>
        <begin position="1"/>
        <end position="68"/>
    </location>
</feature>
<dbReference type="PROSITE" id="PS51471">
    <property type="entry name" value="FE2OG_OXY"/>
    <property type="match status" value="1"/>
</dbReference>
<evidence type="ECO:0000259" key="3">
    <source>
        <dbReference type="PROSITE" id="PS51471"/>
    </source>
</evidence>
<gene>
    <name evidence="4" type="ORF">Sangu_0161100</name>
</gene>
<evidence type="ECO:0000256" key="1">
    <source>
        <dbReference type="RuleBase" id="RU003682"/>
    </source>
</evidence>
<proteinExistence type="inferred from homology"/>
<protein>
    <submittedName>
        <fullName evidence="4">2-oxoglutarate-dependent dioxygenase DAO</fullName>
    </submittedName>
</protein>
<feature type="domain" description="Fe2OG dioxygenase" evidence="3">
    <location>
        <begin position="199"/>
        <end position="301"/>
    </location>
</feature>
<dbReference type="GO" id="GO:0046872">
    <property type="term" value="F:metal ion binding"/>
    <property type="evidence" value="ECO:0007669"/>
    <property type="project" value="UniProtKB-KW"/>
</dbReference>
<dbReference type="AlphaFoldDB" id="A0AAW2RLP5"/>
<feature type="compositionally biased region" description="Basic residues" evidence="2">
    <location>
        <begin position="7"/>
        <end position="16"/>
    </location>
</feature>
<reference evidence="4" key="1">
    <citation type="submission" date="2020-06" db="EMBL/GenBank/DDBJ databases">
        <authorList>
            <person name="Li T."/>
            <person name="Hu X."/>
            <person name="Zhang T."/>
            <person name="Song X."/>
            <person name="Zhang H."/>
            <person name="Dai N."/>
            <person name="Sheng W."/>
            <person name="Hou X."/>
            <person name="Wei L."/>
        </authorList>
    </citation>
    <scope>NUCLEOTIDE SEQUENCE</scope>
    <source>
        <strain evidence="4">G01</strain>
        <tissue evidence="4">Leaf</tissue>
    </source>
</reference>
<dbReference type="Gene3D" id="2.60.120.330">
    <property type="entry name" value="B-lactam Antibiotic, Isopenicillin N Synthase, Chain"/>
    <property type="match status" value="1"/>
</dbReference>
<organism evidence="4">
    <name type="scientific">Sesamum angustifolium</name>
    <dbReference type="NCBI Taxonomy" id="2727405"/>
    <lineage>
        <taxon>Eukaryota</taxon>
        <taxon>Viridiplantae</taxon>
        <taxon>Streptophyta</taxon>
        <taxon>Embryophyta</taxon>
        <taxon>Tracheophyta</taxon>
        <taxon>Spermatophyta</taxon>
        <taxon>Magnoliopsida</taxon>
        <taxon>eudicotyledons</taxon>
        <taxon>Gunneridae</taxon>
        <taxon>Pentapetalae</taxon>
        <taxon>asterids</taxon>
        <taxon>lamiids</taxon>
        <taxon>Lamiales</taxon>
        <taxon>Pedaliaceae</taxon>
        <taxon>Sesamum</taxon>
    </lineage>
</organism>
<feature type="region of interest" description="Disordered" evidence="2">
    <location>
        <begin position="84"/>
        <end position="119"/>
    </location>
</feature>
<comment type="caution">
    <text evidence="4">The sequence shown here is derived from an EMBL/GenBank/DDBJ whole genome shotgun (WGS) entry which is preliminary data.</text>
</comment>
<name>A0AAW2RLP5_9LAMI</name>
<evidence type="ECO:0000256" key="2">
    <source>
        <dbReference type="SAM" id="MobiDB-lite"/>
    </source>
</evidence>
<dbReference type="InterPro" id="IPR050231">
    <property type="entry name" value="Iron_ascorbate_oxido_reductase"/>
</dbReference>
<accession>A0AAW2RLP5</accession>